<evidence type="ECO:0000313" key="6">
    <source>
        <dbReference type="EMBL" id="ARF11334.1"/>
    </source>
</evidence>
<dbReference type="Pfam" id="PF00705">
    <property type="entry name" value="PCNA_N"/>
    <property type="match status" value="1"/>
</dbReference>
<organism evidence="6">
    <name type="scientific">Klosneuvirus KNV1</name>
    <dbReference type="NCBI Taxonomy" id="1977640"/>
    <lineage>
        <taxon>Viruses</taxon>
        <taxon>Varidnaviria</taxon>
        <taxon>Bamfordvirae</taxon>
        <taxon>Nucleocytoviricota</taxon>
        <taxon>Megaviricetes</taxon>
        <taxon>Imitervirales</taxon>
        <taxon>Mimiviridae</taxon>
        <taxon>Klosneuvirinae</taxon>
        <taxon>Klosneuvirus</taxon>
    </lineage>
</organism>
<evidence type="ECO:0000256" key="3">
    <source>
        <dbReference type="SAM" id="MobiDB-lite"/>
    </source>
</evidence>
<dbReference type="GO" id="GO:0003677">
    <property type="term" value="F:DNA binding"/>
    <property type="evidence" value="ECO:0007669"/>
    <property type="project" value="UniProtKB-KW"/>
</dbReference>
<protein>
    <submittedName>
        <fullName evidence="6">Proliferating cell nuclear antigen</fullName>
    </submittedName>
</protein>
<dbReference type="Gene3D" id="3.70.10.10">
    <property type="match status" value="1"/>
</dbReference>
<proteinExistence type="inferred from homology"/>
<evidence type="ECO:0000259" key="4">
    <source>
        <dbReference type="Pfam" id="PF00705"/>
    </source>
</evidence>
<dbReference type="Pfam" id="PF02747">
    <property type="entry name" value="PCNA_C"/>
    <property type="match status" value="1"/>
</dbReference>
<evidence type="ECO:0000256" key="1">
    <source>
        <dbReference type="ARBA" id="ARBA00010462"/>
    </source>
</evidence>
<accession>A0A1V0SI61</accession>
<dbReference type="GO" id="GO:0030337">
    <property type="term" value="F:DNA polymerase processivity factor activity"/>
    <property type="evidence" value="ECO:0007669"/>
    <property type="project" value="InterPro"/>
</dbReference>
<dbReference type="SUPFAM" id="SSF55979">
    <property type="entry name" value="DNA clamp"/>
    <property type="match status" value="2"/>
</dbReference>
<name>A0A1V0SI61_9VIRU</name>
<feature type="compositionally biased region" description="Basic and acidic residues" evidence="3">
    <location>
        <begin position="48"/>
        <end position="60"/>
    </location>
</feature>
<dbReference type="InterPro" id="IPR000730">
    <property type="entry name" value="Pr_cel_nuc_antig"/>
</dbReference>
<comment type="similarity">
    <text evidence="1">Belongs to the PCNA family.</text>
</comment>
<feature type="region of interest" description="Disordered" evidence="3">
    <location>
        <begin position="40"/>
        <end position="60"/>
    </location>
</feature>
<feature type="domain" description="Proliferating cell nuclear antigen PCNA C-terminal" evidence="5">
    <location>
        <begin position="158"/>
        <end position="294"/>
    </location>
</feature>
<dbReference type="PANTHER" id="PTHR11352">
    <property type="entry name" value="PROLIFERATING CELL NUCLEAR ANTIGEN"/>
    <property type="match status" value="1"/>
</dbReference>
<dbReference type="EMBL" id="KY684108">
    <property type="protein sequence ID" value="ARF11334.1"/>
    <property type="molecule type" value="Genomic_DNA"/>
</dbReference>
<sequence length="318" mass="36465">MKILNVVTEHTLPFKTLFEVLKEMLTEANIVFKSSIKKKDDDEDVPEESDKKSEKNTKEEDCMEITALDPTKTILIRVKLNGSDFSTWECKKNKLVFGINLGYFYKILKSMDKNAILSMSMDHDTKNCLKISMENQNEKKTKTWDFKLLDLDESKINIPKIDFDAMITMDSQEFNRLCKEMSGFADYVEITCLHNKLIFQCKGDYANCKTVYGTADSEDDETENILVSISHASTQSKNSNAPQIVQGIFELKKLVLFSKCATLCNEIEIYMKNDFPLVIKYTIATLGKVLLCLTPIKEDTTKNATYSDEDEYYSDDDN</sequence>
<reference evidence="6" key="1">
    <citation type="journal article" date="2017" name="Science">
        <title>Giant viruses with an expanded complement of translation system components.</title>
        <authorList>
            <person name="Schulz F."/>
            <person name="Yutin N."/>
            <person name="Ivanova N.N."/>
            <person name="Ortega D.R."/>
            <person name="Lee T.K."/>
            <person name="Vierheilig J."/>
            <person name="Daims H."/>
            <person name="Horn M."/>
            <person name="Wagner M."/>
            <person name="Jensen G.J."/>
            <person name="Kyrpides N.C."/>
            <person name="Koonin E.V."/>
            <person name="Woyke T."/>
        </authorList>
    </citation>
    <scope>NUCLEOTIDE SEQUENCE</scope>
    <source>
        <strain evidence="6">KNV1</strain>
    </source>
</reference>
<dbReference type="GO" id="GO:0006272">
    <property type="term" value="P:leading strand elongation"/>
    <property type="evidence" value="ECO:0007669"/>
    <property type="project" value="TreeGrafter"/>
</dbReference>
<evidence type="ECO:0000259" key="5">
    <source>
        <dbReference type="Pfam" id="PF02747"/>
    </source>
</evidence>
<dbReference type="InterPro" id="IPR046938">
    <property type="entry name" value="DNA_clamp_sf"/>
</dbReference>
<feature type="domain" description="Proliferating cell nuclear antigen PCNA N-terminal" evidence="4">
    <location>
        <begin position="59"/>
        <end position="153"/>
    </location>
</feature>
<dbReference type="PANTHER" id="PTHR11352:SF0">
    <property type="entry name" value="PROLIFERATING CELL NUCLEAR ANTIGEN"/>
    <property type="match status" value="1"/>
</dbReference>
<gene>
    <name evidence="6" type="ORF">Klosneuvirus_1_191</name>
</gene>
<dbReference type="GO" id="GO:0019985">
    <property type="term" value="P:translesion synthesis"/>
    <property type="evidence" value="ECO:0007669"/>
    <property type="project" value="TreeGrafter"/>
</dbReference>
<dbReference type="InterPro" id="IPR022648">
    <property type="entry name" value="Pr_cel_nuc_antig_N"/>
</dbReference>
<dbReference type="GO" id="GO:0006298">
    <property type="term" value="P:mismatch repair"/>
    <property type="evidence" value="ECO:0007669"/>
    <property type="project" value="TreeGrafter"/>
</dbReference>
<dbReference type="CDD" id="cd00577">
    <property type="entry name" value="PCNA"/>
    <property type="match status" value="1"/>
</dbReference>
<evidence type="ECO:0000256" key="2">
    <source>
        <dbReference type="ARBA" id="ARBA00023125"/>
    </source>
</evidence>
<keyword evidence="2" id="KW-0238">DNA-binding</keyword>
<dbReference type="NCBIfam" id="TIGR00590">
    <property type="entry name" value="pcna"/>
    <property type="match status" value="1"/>
</dbReference>
<dbReference type="InterPro" id="IPR022649">
    <property type="entry name" value="Pr_cel_nuc_antig_C"/>
</dbReference>
<dbReference type="GO" id="GO:0006275">
    <property type="term" value="P:regulation of DNA replication"/>
    <property type="evidence" value="ECO:0007669"/>
    <property type="project" value="InterPro"/>
</dbReference>